<organism evidence="1 2">
    <name type="scientific">Candidatus Dojkabacteria bacterium</name>
    <dbReference type="NCBI Taxonomy" id="2099670"/>
    <lineage>
        <taxon>Bacteria</taxon>
        <taxon>Candidatus Dojkabacteria</taxon>
    </lineage>
</organism>
<dbReference type="AlphaFoldDB" id="A0A5C7JA14"/>
<protein>
    <submittedName>
        <fullName evidence="1">Uncharacterized protein</fullName>
    </submittedName>
</protein>
<reference evidence="1 2" key="1">
    <citation type="submission" date="2018-09" db="EMBL/GenBank/DDBJ databases">
        <title>Metagenome Assembled Genomes from an Advanced Water Purification Facility.</title>
        <authorList>
            <person name="Stamps B.W."/>
            <person name="Spear J.R."/>
        </authorList>
    </citation>
    <scope>NUCLEOTIDE SEQUENCE [LARGE SCALE GENOMIC DNA]</scope>
    <source>
        <strain evidence="1">Bin_63_2</strain>
    </source>
</reference>
<evidence type="ECO:0000313" key="2">
    <source>
        <dbReference type="Proteomes" id="UP000321026"/>
    </source>
</evidence>
<sequence length="83" mass="9782">MANLIMRDFADKSFLHITTREENEIAERKRLITEATLKRHHKITVKTYANNKIKNKINKLTQKLTNNSLAIARLRLEMQSFKS</sequence>
<name>A0A5C7JA14_9BACT</name>
<dbReference type="EMBL" id="SSDS01000028">
    <property type="protein sequence ID" value="TXG78058.1"/>
    <property type="molecule type" value="Genomic_DNA"/>
</dbReference>
<evidence type="ECO:0000313" key="1">
    <source>
        <dbReference type="EMBL" id="TXG78058.1"/>
    </source>
</evidence>
<proteinExistence type="predicted"/>
<accession>A0A5C7JA14</accession>
<comment type="caution">
    <text evidence="1">The sequence shown here is derived from an EMBL/GenBank/DDBJ whole genome shotgun (WGS) entry which is preliminary data.</text>
</comment>
<dbReference type="Proteomes" id="UP000321026">
    <property type="component" value="Unassembled WGS sequence"/>
</dbReference>
<gene>
    <name evidence="1" type="ORF">E6Q11_01785</name>
</gene>